<evidence type="ECO:0000259" key="1">
    <source>
        <dbReference type="Pfam" id="PF06877"/>
    </source>
</evidence>
<feature type="domain" description="Regulator of ribonuclease activity B" evidence="1">
    <location>
        <begin position="2"/>
        <end position="60"/>
    </location>
</feature>
<dbReference type="EMBL" id="CP043494">
    <property type="protein sequence ID" value="WNG51786.1"/>
    <property type="molecule type" value="Genomic_DNA"/>
</dbReference>
<reference evidence="2 3" key="1">
    <citation type="submission" date="2019-08" db="EMBL/GenBank/DDBJ databases">
        <title>Archangium and Cystobacter genomes.</title>
        <authorList>
            <person name="Chen I.-C.K."/>
            <person name="Wielgoss S."/>
        </authorList>
    </citation>
    <scope>NUCLEOTIDE SEQUENCE [LARGE SCALE GENOMIC DNA]</scope>
    <source>
        <strain evidence="2 3">Cbm 6</strain>
    </source>
</reference>
<organism evidence="2 3">
    <name type="scientific">Archangium minus</name>
    <dbReference type="NCBI Taxonomy" id="83450"/>
    <lineage>
        <taxon>Bacteria</taxon>
        <taxon>Pseudomonadati</taxon>
        <taxon>Myxococcota</taxon>
        <taxon>Myxococcia</taxon>
        <taxon>Myxococcales</taxon>
        <taxon>Cystobacterineae</taxon>
        <taxon>Archangiaceae</taxon>
        <taxon>Archangium</taxon>
    </lineage>
</organism>
<dbReference type="RefSeq" id="WP_395812077.1">
    <property type="nucleotide sequence ID" value="NZ_CP043494.1"/>
</dbReference>
<keyword evidence="3" id="KW-1185">Reference proteome</keyword>
<evidence type="ECO:0000313" key="3">
    <source>
        <dbReference type="Proteomes" id="UP001611383"/>
    </source>
</evidence>
<gene>
    <name evidence="2" type="ORF">F0U60_52520</name>
</gene>
<protein>
    <submittedName>
        <fullName evidence="2">Ribonuclease E inhibitor RraB</fullName>
    </submittedName>
</protein>
<dbReference type="SUPFAM" id="SSF89946">
    <property type="entry name" value="Hypothetical protein VC0424"/>
    <property type="match status" value="1"/>
</dbReference>
<accession>A0ABY9X8R3</accession>
<evidence type="ECO:0000313" key="2">
    <source>
        <dbReference type="EMBL" id="WNG51786.1"/>
    </source>
</evidence>
<proteinExistence type="predicted"/>
<dbReference type="Gene3D" id="3.30.70.970">
    <property type="entry name" value="RraB-like"/>
    <property type="match status" value="1"/>
</dbReference>
<dbReference type="InterPro" id="IPR009671">
    <property type="entry name" value="RraB_dom"/>
</dbReference>
<sequence length="68" mass="7314">MAAQLAAQGYEVTSRKSADEKNWLVLAEHDVSPAGQAFGSAREALERLAREHSGQYDGYEIEVSSSSG</sequence>
<name>A0ABY9X8R3_9BACT</name>
<dbReference type="InterPro" id="IPR036701">
    <property type="entry name" value="RraB-like_sf"/>
</dbReference>
<dbReference type="Pfam" id="PF06877">
    <property type="entry name" value="RraB"/>
    <property type="match status" value="1"/>
</dbReference>
<dbReference type="Proteomes" id="UP001611383">
    <property type="component" value="Chromosome"/>
</dbReference>